<evidence type="ECO:0000313" key="2">
    <source>
        <dbReference type="EMBL" id="PTX57179.1"/>
    </source>
</evidence>
<keyword evidence="3" id="KW-1185">Reference proteome</keyword>
<protein>
    <submittedName>
        <fullName evidence="2">Uncharacterized protein</fullName>
    </submittedName>
</protein>
<comment type="caution">
    <text evidence="2">The sequence shown here is derived from an EMBL/GenBank/DDBJ whole genome shotgun (WGS) entry which is preliminary data.</text>
</comment>
<dbReference type="AlphaFoldDB" id="A0A2T6BM91"/>
<sequence>MRTNLEAEGISVTPLRWVFAAGAISSLGIIWMAVELLIGPPYSFLKLLVLSAPWLAVYYLLGGDLALKKIPIRDWMKGVATLVAAIILATMWFAARSHFFDAAALFAILIGGSHVIAYTLAFLDRDFSRAAEVIRTIQTKLDQEKRSRGFRDCYDTILYIGTFDAVLRHADTAEDAIRTQLARMPYLNQSGLQDARRYFEMKAGAST</sequence>
<accession>A0A2T6BM91</accession>
<dbReference type="Proteomes" id="UP000243978">
    <property type="component" value="Unassembled WGS sequence"/>
</dbReference>
<gene>
    <name evidence="2" type="ORF">C8N43_1845</name>
</gene>
<feature type="transmembrane region" description="Helical" evidence="1">
    <location>
        <begin position="17"/>
        <end position="38"/>
    </location>
</feature>
<keyword evidence="1" id="KW-1133">Transmembrane helix</keyword>
<proteinExistence type="predicted"/>
<evidence type="ECO:0000313" key="3">
    <source>
        <dbReference type="Proteomes" id="UP000243978"/>
    </source>
</evidence>
<evidence type="ECO:0000256" key="1">
    <source>
        <dbReference type="SAM" id="Phobius"/>
    </source>
</evidence>
<organism evidence="2 3">
    <name type="scientific">Litoreibacter ponti</name>
    <dbReference type="NCBI Taxonomy" id="1510457"/>
    <lineage>
        <taxon>Bacteria</taxon>
        <taxon>Pseudomonadati</taxon>
        <taxon>Pseudomonadota</taxon>
        <taxon>Alphaproteobacteria</taxon>
        <taxon>Rhodobacterales</taxon>
        <taxon>Roseobacteraceae</taxon>
        <taxon>Litoreibacter</taxon>
    </lineage>
</organism>
<name>A0A2T6BM91_9RHOB</name>
<reference evidence="2 3" key="1">
    <citation type="submission" date="2018-04" db="EMBL/GenBank/DDBJ databases">
        <title>Genomic Encyclopedia of Archaeal and Bacterial Type Strains, Phase II (KMG-II): from individual species to whole genera.</title>
        <authorList>
            <person name="Goeker M."/>
        </authorList>
    </citation>
    <scope>NUCLEOTIDE SEQUENCE [LARGE SCALE GENOMIC DNA]</scope>
    <source>
        <strain evidence="2 3">DSM 100977</strain>
    </source>
</reference>
<keyword evidence="1" id="KW-0812">Transmembrane</keyword>
<feature type="transmembrane region" description="Helical" evidence="1">
    <location>
        <begin position="79"/>
        <end position="96"/>
    </location>
</feature>
<keyword evidence="1" id="KW-0472">Membrane</keyword>
<dbReference type="EMBL" id="QBKS01000001">
    <property type="protein sequence ID" value="PTX57179.1"/>
    <property type="molecule type" value="Genomic_DNA"/>
</dbReference>
<feature type="transmembrane region" description="Helical" evidence="1">
    <location>
        <begin position="44"/>
        <end position="67"/>
    </location>
</feature>
<feature type="transmembrane region" description="Helical" evidence="1">
    <location>
        <begin position="102"/>
        <end position="123"/>
    </location>
</feature>